<evidence type="ECO:0000256" key="1">
    <source>
        <dbReference type="ARBA" id="ARBA00004365"/>
    </source>
</evidence>
<dbReference type="RefSeq" id="WP_157343779.1">
    <property type="nucleotide sequence ID" value="NZ_WSEK01000004.1"/>
</dbReference>
<keyword evidence="10" id="KW-0969">Cilium</keyword>
<proteinExistence type="inferred from homology"/>
<evidence type="ECO:0000256" key="4">
    <source>
        <dbReference type="ARBA" id="ARBA00016244"/>
    </source>
</evidence>
<dbReference type="InterPro" id="IPR001444">
    <property type="entry name" value="Flag_bb_rod_N"/>
</dbReference>
<comment type="subcellular location">
    <subcellularLocation>
        <location evidence="1">Bacterial flagellum</location>
    </subcellularLocation>
    <subcellularLocation>
        <location evidence="2">Secreted</location>
    </subcellularLocation>
</comment>
<dbReference type="Pfam" id="PF06429">
    <property type="entry name" value="Flg_bbr_C"/>
    <property type="match status" value="1"/>
</dbReference>
<evidence type="ECO:0000256" key="6">
    <source>
        <dbReference type="ARBA" id="ARBA00023143"/>
    </source>
</evidence>
<feature type="domain" description="Flagellar basal body rod protein N-terminal" evidence="7">
    <location>
        <begin position="7"/>
        <end position="36"/>
    </location>
</feature>
<feature type="domain" description="Flagellar basal-body/hook protein C-terminal" evidence="8">
    <location>
        <begin position="423"/>
        <end position="459"/>
    </location>
</feature>
<dbReference type="PANTHER" id="PTHR30033:SF2">
    <property type="entry name" value="FLAGELLAR HOOK PROTEIN"/>
    <property type="match status" value="1"/>
</dbReference>
<keyword evidence="11" id="KW-1185">Reference proteome</keyword>
<keyword evidence="10" id="KW-0282">Flagellum</keyword>
<sequence length="466" mass="47903">MAGFSSLNTALSALRYQQSALDIASTNIANSSTDGYVRRRVVGETVGAAAAPAVWARSNEIGSGVQQGGVERFADALLDTRVRREHARQSYLDLRATVLGRVEAGIAEPGDSGVAAAISGFRSSLQDLVNTPGSDAARSAVLSSGAILADAFNLQNRNIVDETSDQRARLVATVQEINDVAEQLASTNHVISASTVGGSDLATLQDTRDQLTLRLSQLTGGEGRIAADGTMDVTLNGVTLVTGSSASRISLTGGVNPDGSAGVGTVQLTATAPDGTSAVLPGALSGEAGATIHLIDVDLPAYGTNLHQLMSDLAAQVNTAHRGGFDKTGAAGGDFFTYDPADLSSPLAVAITDTALVAASSIGGAPNLDASNGDKIADAIKIEDGYQQLVNRFGTSVASAERLSLNQQAMTSQVDGAREQLAGVSIDEETVNMVMAQRSYEAAARVMTTVDEILDTLINRTGVVGR</sequence>
<dbReference type="NCBIfam" id="TIGR02492">
    <property type="entry name" value="flgK_ends"/>
    <property type="match status" value="1"/>
</dbReference>
<dbReference type="EMBL" id="WSEK01000004">
    <property type="protein sequence ID" value="MVQ50642.1"/>
    <property type="molecule type" value="Genomic_DNA"/>
</dbReference>
<evidence type="ECO:0000256" key="3">
    <source>
        <dbReference type="ARBA" id="ARBA00009677"/>
    </source>
</evidence>
<dbReference type="SUPFAM" id="SSF64518">
    <property type="entry name" value="Phase 1 flagellin"/>
    <property type="match status" value="1"/>
</dbReference>
<dbReference type="AlphaFoldDB" id="A0A6L6XV31"/>
<evidence type="ECO:0000313" key="11">
    <source>
        <dbReference type="Proteomes" id="UP000473525"/>
    </source>
</evidence>
<gene>
    <name evidence="10" type="primary">flgK</name>
    <name evidence="10" type="ORF">GON03_15765</name>
</gene>
<dbReference type="InterPro" id="IPR002371">
    <property type="entry name" value="FlgK"/>
</dbReference>
<accession>A0A6L6XV31</accession>
<protein>
    <recommendedName>
        <fullName evidence="4">Flagellar hook-associated protein 1</fullName>
    </recommendedName>
</protein>
<keyword evidence="5" id="KW-0964">Secreted</keyword>
<dbReference type="GO" id="GO:0009424">
    <property type="term" value="C:bacterial-type flagellum hook"/>
    <property type="evidence" value="ECO:0007669"/>
    <property type="project" value="InterPro"/>
</dbReference>
<evidence type="ECO:0000256" key="5">
    <source>
        <dbReference type="ARBA" id="ARBA00022525"/>
    </source>
</evidence>
<reference evidence="10 11" key="1">
    <citation type="submission" date="2019-12" db="EMBL/GenBank/DDBJ databases">
        <authorList>
            <person name="Huq M.A."/>
        </authorList>
    </citation>
    <scope>NUCLEOTIDE SEQUENCE [LARGE SCALE GENOMIC DNA]</scope>
    <source>
        <strain evidence="10 11">MAH-18</strain>
    </source>
</reference>
<dbReference type="GO" id="GO:0005198">
    <property type="term" value="F:structural molecule activity"/>
    <property type="evidence" value="ECO:0007669"/>
    <property type="project" value="InterPro"/>
</dbReference>
<dbReference type="Pfam" id="PF22638">
    <property type="entry name" value="FlgK_D1"/>
    <property type="match status" value="1"/>
</dbReference>
<comment type="caution">
    <text evidence="10">The sequence shown here is derived from an EMBL/GenBank/DDBJ whole genome shotgun (WGS) entry which is preliminary data.</text>
</comment>
<feature type="domain" description="Flagellar hook-associated protein FlgK helical" evidence="9">
    <location>
        <begin position="100"/>
        <end position="336"/>
    </location>
</feature>
<evidence type="ECO:0000259" key="9">
    <source>
        <dbReference type="Pfam" id="PF22638"/>
    </source>
</evidence>
<name>A0A6L6XV31_9ACTN</name>
<evidence type="ECO:0000259" key="7">
    <source>
        <dbReference type="Pfam" id="PF00460"/>
    </source>
</evidence>
<dbReference type="InterPro" id="IPR010930">
    <property type="entry name" value="Flg_bb/hook_C_dom"/>
</dbReference>
<dbReference type="PANTHER" id="PTHR30033">
    <property type="entry name" value="FLAGELLAR HOOK-ASSOCIATED PROTEIN 1"/>
    <property type="match status" value="1"/>
</dbReference>
<dbReference type="InterPro" id="IPR053927">
    <property type="entry name" value="FlgK_helical"/>
</dbReference>
<keyword evidence="10" id="KW-0966">Cell projection</keyword>
<evidence type="ECO:0000256" key="2">
    <source>
        <dbReference type="ARBA" id="ARBA00004613"/>
    </source>
</evidence>
<comment type="similarity">
    <text evidence="3">Belongs to the flagella basal body rod proteins family.</text>
</comment>
<evidence type="ECO:0000259" key="8">
    <source>
        <dbReference type="Pfam" id="PF06429"/>
    </source>
</evidence>
<organism evidence="10 11">
    <name type="scientific">Nocardioides agri</name>
    <dbReference type="NCBI Taxonomy" id="2682843"/>
    <lineage>
        <taxon>Bacteria</taxon>
        <taxon>Bacillati</taxon>
        <taxon>Actinomycetota</taxon>
        <taxon>Actinomycetes</taxon>
        <taxon>Propionibacteriales</taxon>
        <taxon>Nocardioidaceae</taxon>
        <taxon>Nocardioides</taxon>
    </lineage>
</organism>
<keyword evidence="6" id="KW-0975">Bacterial flagellum</keyword>
<dbReference type="GO" id="GO:0005576">
    <property type="term" value="C:extracellular region"/>
    <property type="evidence" value="ECO:0007669"/>
    <property type="project" value="UniProtKB-SubCell"/>
</dbReference>
<dbReference type="Pfam" id="PF00460">
    <property type="entry name" value="Flg_bb_rod"/>
    <property type="match status" value="1"/>
</dbReference>
<dbReference type="GO" id="GO:0044780">
    <property type="term" value="P:bacterial-type flagellum assembly"/>
    <property type="evidence" value="ECO:0007669"/>
    <property type="project" value="InterPro"/>
</dbReference>
<dbReference type="Proteomes" id="UP000473525">
    <property type="component" value="Unassembled WGS sequence"/>
</dbReference>
<evidence type="ECO:0000313" key="10">
    <source>
        <dbReference type="EMBL" id="MVQ50642.1"/>
    </source>
</evidence>